<evidence type="ECO:0000256" key="2">
    <source>
        <dbReference type="ARBA" id="ARBA00022771"/>
    </source>
</evidence>
<sequence>MSGTRDNAEIEESEDKTQVDTNIIGLHSMRASLQQVLDESEMFRRRLLQTKRSAQADLLSKKVVPNPGTEEYGAAARSLNTQEQTEVMATRAQGMLHLESHMLAPAILHYTQEPPGLWAQPMQPPLQMPVPHHFPFCVPHQFPFHVPFSLGSPYSVPLPPLVVRESAPAAAAATVTGGVPHMLPTEIHPPPLLAAVRSQEKMGPLCYQSCHSQDKHPQNLLDRCHQGDISRHSQKDELVMPQCMAPLGISKIPSVIQSPVKVQFQRQKAKKPQGKKVSESPKQEQSASPCSPVNWVCSQCKHVNLPHHMACHKCKKIHMPGEAAPTAVRMDGLQGQRSPRGPCPQNVAEQAVVAGSTLGTLHAEGVGIGEEDDLEVGICVTGNCSRLPVPGNSGTASQTARVPQPHALFAQILEHPLWVLWQKP</sequence>
<dbReference type="InterPro" id="IPR001876">
    <property type="entry name" value="Znf_RanBP2"/>
</dbReference>
<evidence type="ECO:0000313" key="7">
    <source>
        <dbReference type="Proteomes" id="UP000006813"/>
    </source>
</evidence>
<dbReference type="AlphaFoldDB" id="G5BFD2"/>
<dbReference type="GO" id="GO:0008270">
    <property type="term" value="F:zinc ion binding"/>
    <property type="evidence" value="ECO:0007669"/>
    <property type="project" value="UniProtKB-KW"/>
</dbReference>
<dbReference type="InParanoid" id="G5BFD2"/>
<feature type="domain" description="RanBP2-type" evidence="5">
    <location>
        <begin position="295"/>
        <end position="314"/>
    </location>
</feature>
<proteinExistence type="predicted"/>
<keyword evidence="1" id="KW-0479">Metal-binding</keyword>
<accession>G5BFD2</accession>
<reference evidence="6 7" key="1">
    <citation type="journal article" date="2011" name="Nature">
        <title>Genome sequencing reveals insights into physiology and longevity of the naked mole rat.</title>
        <authorList>
            <person name="Kim E.B."/>
            <person name="Fang X."/>
            <person name="Fushan A.A."/>
            <person name="Huang Z."/>
            <person name="Lobanov A.V."/>
            <person name="Han L."/>
            <person name="Marino S.M."/>
            <person name="Sun X."/>
            <person name="Turanov A.A."/>
            <person name="Yang P."/>
            <person name="Yim S.H."/>
            <person name="Zhao X."/>
            <person name="Kasaikina M.V."/>
            <person name="Stoletzki N."/>
            <person name="Peng C."/>
            <person name="Polak P."/>
            <person name="Xiong Z."/>
            <person name="Kiezun A."/>
            <person name="Zhu Y."/>
            <person name="Chen Y."/>
            <person name="Kryukov G.V."/>
            <person name="Zhang Q."/>
            <person name="Peshkin L."/>
            <person name="Yang L."/>
            <person name="Bronson R.T."/>
            <person name="Buffenstein R."/>
            <person name="Wang B."/>
            <person name="Han C."/>
            <person name="Li Q."/>
            <person name="Chen L."/>
            <person name="Zhao W."/>
            <person name="Sunyaev S.R."/>
            <person name="Park T.J."/>
            <person name="Zhang G."/>
            <person name="Wang J."/>
            <person name="Gladyshev V.N."/>
        </authorList>
    </citation>
    <scope>NUCLEOTIDE SEQUENCE [LARGE SCALE GENOMIC DNA]</scope>
</reference>
<name>G5BFD2_HETGA</name>
<gene>
    <name evidence="6" type="ORF">GW7_13448</name>
</gene>
<dbReference type="Proteomes" id="UP000006813">
    <property type="component" value="Unassembled WGS sequence"/>
</dbReference>
<keyword evidence="2" id="KW-0863">Zinc-finger</keyword>
<dbReference type="EMBL" id="JH169928">
    <property type="protein sequence ID" value="EHB07993.1"/>
    <property type="molecule type" value="Genomic_DNA"/>
</dbReference>
<dbReference type="PROSITE" id="PS01358">
    <property type="entry name" value="ZF_RANBP2_1"/>
    <property type="match status" value="1"/>
</dbReference>
<evidence type="ECO:0000256" key="3">
    <source>
        <dbReference type="ARBA" id="ARBA00022833"/>
    </source>
</evidence>
<evidence type="ECO:0000313" key="6">
    <source>
        <dbReference type="EMBL" id="EHB07993.1"/>
    </source>
</evidence>
<keyword evidence="3" id="KW-0862">Zinc</keyword>
<organism evidence="6 7">
    <name type="scientific">Heterocephalus glaber</name>
    <name type="common">Naked mole rat</name>
    <dbReference type="NCBI Taxonomy" id="10181"/>
    <lineage>
        <taxon>Eukaryota</taxon>
        <taxon>Metazoa</taxon>
        <taxon>Chordata</taxon>
        <taxon>Craniata</taxon>
        <taxon>Vertebrata</taxon>
        <taxon>Euteleostomi</taxon>
        <taxon>Mammalia</taxon>
        <taxon>Eutheria</taxon>
        <taxon>Euarchontoglires</taxon>
        <taxon>Glires</taxon>
        <taxon>Rodentia</taxon>
        <taxon>Hystricomorpha</taxon>
        <taxon>Bathyergidae</taxon>
        <taxon>Heterocephalus</taxon>
    </lineage>
</organism>
<protein>
    <recommendedName>
        <fullName evidence="5">RanBP2-type domain-containing protein</fullName>
    </recommendedName>
</protein>
<evidence type="ECO:0000256" key="1">
    <source>
        <dbReference type="ARBA" id="ARBA00022723"/>
    </source>
</evidence>
<evidence type="ECO:0000259" key="5">
    <source>
        <dbReference type="PROSITE" id="PS01358"/>
    </source>
</evidence>
<feature type="region of interest" description="Disordered" evidence="4">
    <location>
        <begin position="263"/>
        <end position="291"/>
    </location>
</feature>
<evidence type="ECO:0000256" key="4">
    <source>
        <dbReference type="SAM" id="MobiDB-lite"/>
    </source>
</evidence>